<sequence length="119" mass="13683">MQKKIFDNRKKAVNTFYHHSKTQYHLNCVRGADELLSRSADQSIEMLIDEDRLKKPIIDTIITRGRQELSLCGHRDAGIIHIDTEVSTNEGSFHALIRYRALGDTNLKHAMESEGLKNY</sequence>
<dbReference type="Proteomes" id="UP001159363">
    <property type="component" value="Chromosome 3"/>
</dbReference>
<protein>
    <submittedName>
        <fullName evidence="1">Uncharacterized protein</fullName>
    </submittedName>
</protein>
<keyword evidence="2" id="KW-1185">Reference proteome</keyword>
<evidence type="ECO:0000313" key="2">
    <source>
        <dbReference type="Proteomes" id="UP001159363"/>
    </source>
</evidence>
<proteinExistence type="predicted"/>
<dbReference type="EMBL" id="JARBHB010000003">
    <property type="protein sequence ID" value="KAJ8891154.1"/>
    <property type="molecule type" value="Genomic_DNA"/>
</dbReference>
<organism evidence="1 2">
    <name type="scientific">Dryococelus australis</name>
    <dbReference type="NCBI Taxonomy" id="614101"/>
    <lineage>
        <taxon>Eukaryota</taxon>
        <taxon>Metazoa</taxon>
        <taxon>Ecdysozoa</taxon>
        <taxon>Arthropoda</taxon>
        <taxon>Hexapoda</taxon>
        <taxon>Insecta</taxon>
        <taxon>Pterygota</taxon>
        <taxon>Neoptera</taxon>
        <taxon>Polyneoptera</taxon>
        <taxon>Phasmatodea</taxon>
        <taxon>Verophasmatodea</taxon>
        <taxon>Anareolatae</taxon>
        <taxon>Phasmatidae</taxon>
        <taxon>Eurycanthinae</taxon>
        <taxon>Dryococelus</taxon>
    </lineage>
</organism>
<accession>A0ABQ9I3C4</accession>
<comment type="caution">
    <text evidence="1">The sequence shown here is derived from an EMBL/GenBank/DDBJ whole genome shotgun (WGS) entry which is preliminary data.</text>
</comment>
<gene>
    <name evidence="1" type="ORF">PR048_010668</name>
</gene>
<name>A0ABQ9I3C4_9NEOP</name>
<evidence type="ECO:0000313" key="1">
    <source>
        <dbReference type="EMBL" id="KAJ8891154.1"/>
    </source>
</evidence>
<reference evidence="1 2" key="1">
    <citation type="submission" date="2023-02" db="EMBL/GenBank/DDBJ databases">
        <title>LHISI_Scaffold_Assembly.</title>
        <authorList>
            <person name="Stuart O.P."/>
            <person name="Cleave R."/>
            <person name="Magrath M.J.L."/>
            <person name="Mikheyev A.S."/>
        </authorList>
    </citation>
    <scope>NUCLEOTIDE SEQUENCE [LARGE SCALE GENOMIC DNA]</scope>
    <source>
        <strain evidence="1">Daus_M_001</strain>
        <tissue evidence="1">Leg muscle</tissue>
    </source>
</reference>